<feature type="transmembrane region" description="Helical" evidence="9">
    <location>
        <begin position="119"/>
        <end position="138"/>
    </location>
</feature>
<keyword evidence="8" id="KW-0012">Acyltransferase</keyword>
<evidence type="ECO:0000313" key="12">
    <source>
        <dbReference type="Proteomes" id="UP000516314"/>
    </source>
</evidence>
<feature type="transmembrane region" description="Helical" evidence="9">
    <location>
        <begin position="7"/>
        <end position="26"/>
    </location>
</feature>
<feature type="transmembrane region" description="Helical" evidence="9">
    <location>
        <begin position="60"/>
        <end position="79"/>
    </location>
</feature>
<dbReference type="PANTHER" id="PTHR31595:SF70">
    <property type="entry name" value="LONG-CHAIN-ALCOHOL O-FATTY-ACYLTRANSFERASE 3-RELATED"/>
    <property type="match status" value="1"/>
</dbReference>
<dbReference type="Proteomes" id="UP000516314">
    <property type="component" value="Chromosome 5"/>
</dbReference>
<comment type="similarity">
    <text evidence="2">Belongs to the wax synthase family.</text>
</comment>
<dbReference type="EMBL" id="LR881470">
    <property type="protein sequence ID" value="CAD5334957.1"/>
    <property type="molecule type" value="Genomic_DNA"/>
</dbReference>
<dbReference type="AlphaFoldDB" id="A0A7G2FMP9"/>
<evidence type="ECO:0000256" key="2">
    <source>
        <dbReference type="ARBA" id="ARBA00007282"/>
    </source>
</evidence>
<dbReference type="PANTHER" id="PTHR31595">
    <property type="entry name" value="LONG-CHAIN-ALCOHOL O-FATTY-ACYLTRANSFERASE 3-RELATED"/>
    <property type="match status" value="1"/>
</dbReference>
<feature type="domain" description="Wax synthase" evidence="10">
    <location>
        <begin position="368"/>
        <end position="454"/>
    </location>
</feature>
<feature type="transmembrane region" description="Helical" evidence="9">
    <location>
        <begin position="32"/>
        <end position="53"/>
    </location>
</feature>
<evidence type="ECO:0000256" key="8">
    <source>
        <dbReference type="ARBA" id="ARBA00023315"/>
    </source>
</evidence>
<evidence type="ECO:0000256" key="1">
    <source>
        <dbReference type="ARBA" id="ARBA00004141"/>
    </source>
</evidence>
<reference evidence="11 12" key="1">
    <citation type="submission" date="2020-09" db="EMBL/GenBank/DDBJ databases">
        <authorList>
            <person name="Ashkenazy H."/>
        </authorList>
    </citation>
    <scope>NUCLEOTIDE SEQUENCE [LARGE SCALE GENOMIC DNA]</scope>
    <source>
        <strain evidence="12">cv. Cdm-0</strain>
    </source>
</reference>
<dbReference type="InterPro" id="IPR032805">
    <property type="entry name" value="Wax_synthase_dom"/>
</dbReference>
<proteinExistence type="inferred from homology"/>
<dbReference type="GO" id="GO:0016020">
    <property type="term" value="C:membrane"/>
    <property type="evidence" value="ECO:0007669"/>
    <property type="project" value="UniProtKB-SubCell"/>
</dbReference>
<organism evidence="11 12">
    <name type="scientific">Arabidopsis thaliana</name>
    <name type="common">Mouse-ear cress</name>
    <dbReference type="NCBI Taxonomy" id="3702"/>
    <lineage>
        <taxon>Eukaryota</taxon>
        <taxon>Viridiplantae</taxon>
        <taxon>Streptophyta</taxon>
        <taxon>Embryophyta</taxon>
        <taxon>Tracheophyta</taxon>
        <taxon>Spermatophyta</taxon>
        <taxon>Magnoliopsida</taxon>
        <taxon>eudicotyledons</taxon>
        <taxon>Gunneridae</taxon>
        <taxon>Pentapetalae</taxon>
        <taxon>rosids</taxon>
        <taxon>malvids</taxon>
        <taxon>Brassicales</taxon>
        <taxon>Brassicaceae</taxon>
        <taxon>Camelineae</taxon>
        <taxon>Arabidopsis</taxon>
    </lineage>
</organism>
<evidence type="ECO:0000256" key="4">
    <source>
        <dbReference type="ARBA" id="ARBA00022692"/>
    </source>
</evidence>
<accession>A0A7G2FMP9</accession>
<feature type="transmembrane region" description="Helical" evidence="9">
    <location>
        <begin position="227"/>
        <end position="249"/>
    </location>
</feature>
<dbReference type="Pfam" id="PF13813">
    <property type="entry name" value="MBOAT_2"/>
    <property type="match status" value="2"/>
</dbReference>
<evidence type="ECO:0000256" key="6">
    <source>
        <dbReference type="ARBA" id="ARBA00023098"/>
    </source>
</evidence>
<name>A0A7G2FMP9_ARATH</name>
<evidence type="ECO:0000256" key="3">
    <source>
        <dbReference type="ARBA" id="ARBA00022679"/>
    </source>
</evidence>
<gene>
    <name evidence="11" type="ORF">AT9943_LOCUS22234</name>
</gene>
<keyword evidence="6" id="KW-0443">Lipid metabolism</keyword>
<evidence type="ECO:0000313" key="11">
    <source>
        <dbReference type="EMBL" id="CAD5334957.1"/>
    </source>
</evidence>
<feature type="transmembrane region" description="Helical" evidence="9">
    <location>
        <begin position="416"/>
        <end position="440"/>
    </location>
</feature>
<comment type="subcellular location">
    <subcellularLocation>
        <location evidence="1">Membrane</location>
        <topology evidence="1">Multi-pass membrane protein</topology>
    </subcellularLocation>
</comment>
<evidence type="ECO:0000256" key="5">
    <source>
        <dbReference type="ARBA" id="ARBA00022989"/>
    </source>
</evidence>
<keyword evidence="7 9" id="KW-0472">Membrane</keyword>
<feature type="transmembrane region" description="Helical" evidence="9">
    <location>
        <begin position="255"/>
        <end position="275"/>
    </location>
</feature>
<evidence type="ECO:0000256" key="9">
    <source>
        <dbReference type="SAM" id="Phobius"/>
    </source>
</evidence>
<keyword evidence="4 9" id="KW-0812">Transmembrane</keyword>
<feature type="transmembrane region" description="Helical" evidence="9">
    <location>
        <begin position="287"/>
        <end position="308"/>
    </location>
</feature>
<evidence type="ECO:0000256" key="7">
    <source>
        <dbReference type="ARBA" id="ARBA00023136"/>
    </source>
</evidence>
<feature type="transmembrane region" description="Helical" evidence="9">
    <location>
        <begin position="477"/>
        <end position="499"/>
    </location>
</feature>
<dbReference type="GO" id="GO:0006629">
    <property type="term" value="P:lipid metabolic process"/>
    <property type="evidence" value="ECO:0007669"/>
    <property type="project" value="UniProtKB-KW"/>
</dbReference>
<protein>
    <submittedName>
        <fullName evidence="11">(thale cress) hypothetical protein</fullName>
    </submittedName>
</protein>
<feature type="transmembrane region" description="Helical" evidence="9">
    <location>
        <begin position="150"/>
        <end position="174"/>
    </location>
</feature>
<evidence type="ECO:0000259" key="10">
    <source>
        <dbReference type="Pfam" id="PF13813"/>
    </source>
</evidence>
<keyword evidence="5 9" id="KW-1133">Transmembrane helix</keyword>
<feature type="transmembrane region" description="Helical" evidence="9">
    <location>
        <begin position="446"/>
        <end position="465"/>
    </location>
</feature>
<dbReference type="InterPro" id="IPR044851">
    <property type="entry name" value="Wax_synthase"/>
</dbReference>
<keyword evidence="3" id="KW-0808">Transferase</keyword>
<dbReference type="GO" id="GO:0008374">
    <property type="term" value="F:O-acyltransferase activity"/>
    <property type="evidence" value="ECO:0007669"/>
    <property type="project" value="InterPro"/>
</dbReference>
<sequence length="531" mass="61949">MEEELKLFIQVWVSAIISVTYCYYLTPKIKTSLLRLLSVLPVCVLFLIIPIFFSTVHSSFTIAFFLSGLAVPKLILFALEKGPLFPLPPNLPHFVCFACFPIKLQKKPNPENTNHFPKWVFALKVFIFGALLLQAYHYKQFLSTNFLLGLYALHIYLELEISLTLIKFLVSITLGCDLEPQFNEPYLATSLHDFWGHRWNLMVSKILWLAVYNPIRQWRAKSSEWDRFFAIFATFLVSGVAHEILYFYLTREKPTWEVTWFFVLHGFCMAAEVALKRKTKLVQRWPVNPAVSRLLTVGFVFVTGVWLFSPQPIRHGLMERFINEDLFLIDFFNQRRLKSSDFYFFLFLCKQRKESRTDSNTDITEVVEPHFHEPYLATSLQDFWGRRWNLIVSASLRAIVYTPVRRVCQRVMSSDYAMLIGVFATFVTSGVAHEVVFFYITRAMPTGEVALFFLLHGVCTVAEVAAKRTAFVRRWPVRPVVSWMFTIAFVNVTAGWLFFPQLIRNNLGERCSNEISLLIDFFRSKLFYFPQ</sequence>
<feature type="domain" description="Wax synthase" evidence="10">
    <location>
        <begin position="179"/>
        <end position="263"/>
    </location>
</feature>